<dbReference type="AlphaFoldDB" id="A0A517NGX0"/>
<dbReference type="InterPro" id="IPR011446">
    <property type="entry name" value="BBP7"/>
</dbReference>
<reference evidence="2 3" key="1">
    <citation type="submission" date="2019-02" db="EMBL/GenBank/DDBJ databases">
        <title>Deep-cultivation of Planctomycetes and their phenomic and genomic characterization uncovers novel biology.</title>
        <authorList>
            <person name="Wiegand S."/>
            <person name="Jogler M."/>
            <person name="Boedeker C."/>
            <person name="Pinto D."/>
            <person name="Vollmers J."/>
            <person name="Rivas-Marin E."/>
            <person name="Kohn T."/>
            <person name="Peeters S.H."/>
            <person name="Heuer A."/>
            <person name="Rast P."/>
            <person name="Oberbeckmann S."/>
            <person name="Bunk B."/>
            <person name="Jeske O."/>
            <person name="Meyerdierks A."/>
            <person name="Storesund J.E."/>
            <person name="Kallscheuer N."/>
            <person name="Luecker S."/>
            <person name="Lage O.M."/>
            <person name="Pohl T."/>
            <person name="Merkel B.J."/>
            <person name="Hornburger P."/>
            <person name="Mueller R.-W."/>
            <person name="Bruemmer F."/>
            <person name="Labrenz M."/>
            <person name="Spormann A.M."/>
            <person name="Op den Camp H."/>
            <person name="Overmann J."/>
            <person name="Amann R."/>
            <person name="Jetten M.S.M."/>
            <person name="Mascher T."/>
            <person name="Medema M.H."/>
            <person name="Devos D.P."/>
            <person name="Kaster A.-K."/>
            <person name="Ovreas L."/>
            <person name="Rohde M."/>
            <person name="Galperin M.Y."/>
            <person name="Jogler C."/>
        </authorList>
    </citation>
    <scope>NUCLEOTIDE SEQUENCE [LARGE SCALE GENOMIC DNA]</scope>
    <source>
        <strain evidence="2 3">K22_7</strain>
    </source>
</reference>
<dbReference type="Proteomes" id="UP000318538">
    <property type="component" value="Chromosome"/>
</dbReference>
<dbReference type="EMBL" id="CP036525">
    <property type="protein sequence ID" value="QDT06328.1"/>
    <property type="molecule type" value="Genomic_DNA"/>
</dbReference>
<gene>
    <name evidence="2" type="ORF">K227x_47370</name>
</gene>
<protein>
    <submittedName>
        <fullName evidence="2">Uncharacterized protein</fullName>
    </submittedName>
</protein>
<feature type="chain" id="PRO_5021739246" evidence="1">
    <location>
        <begin position="24"/>
        <end position="532"/>
    </location>
</feature>
<dbReference type="RefSeq" id="WP_218933438.1">
    <property type="nucleotide sequence ID" value="NZ_CP036525.1"/>
</dbReference>
<sequence precursor="true">MKTKIQRLALTAMLLSGSSMVMADNGTSIVGDLPGYGEDAYFDDDAVYAEDYSAVEENDADAYFDNTSYNDGEVAPVGHAEQSVMTRAPQRAMASRIASRQTSAHPAHATAHTPVAASQMQPASYHGGGSYISSDCGCGDGSCGGGCGVEMMMGDCGCGSTSCGGGCGSGSCGTSKRMAKLFDRCDSNAWASFETLLWFSQPRDTVPLILGSDAGTLPTLDEPSSRTLFGGAGENELSVGLRADAGFWLGDNVGVGGRFWILDESGDSFSYAGTGNDQSVGRSYFNTAAGFVGEDALLVAQDGIFQGNIEAVSELDILGAEAYARLRFGSGKNCTLDFIGGYSHFEIDDSLSINSLSVNSVINGGNPAGTRRTFSDRFNAENEFNGGQLGFDMVMHRGRWTVQSLTKVHLGNMDQRVSAAGDYTRQIPAGPLTSGSGGVLTAGNQFSTDRSVFAFAPEANFKLAYAFRPNVKLTVGYSFLYFDNVALASDAINRNVSGTTDIGTGAGSNTLVDFEDSSLWVHGIDLGFAIDF</sequence>
<accession>A0A517NGX0</accession>
<evidence type="ECO:0000313" key="3">
    <source>
        <dbReference type="Proteomes" id="UP000318538"/>
    </source>
</evidence>
<feature type="signal peptide" evidence="1">
    <location>
        <begin position="1"/>
        <end position="23"/>
    </location>
</feature>
<evidence type="ECO:0000313" key="2">
    <source>
        <dbReference type="EMBL" id="QDT06328.1"/>
    </source>
</evidence>
<keyword evidence="3" id="KW-1185">Reference proteome</keyword>
<evidence type="ECO:0000256" key="1">
    <source>
        <dbReference type="SAM" id="SignalP"/>
    </source>
</evidence>
<keyword evidence="1" id="KW-0732">Signal</keyword>
<name>A0A517NGX0_9BACT</name>
<organism evidence="2 3">
    <name type="scientific">Rubripirellula lacrimiformis</name>
    <dbReference type="NCBI Taxonomy" id="1930273"/>
    <lineage>
        <taxon>Bacteria</taxon>
        <taxon>Pseudomonadati</taxon>
        <taxon>Planctomycetota</taxon>
        <taxon>Planctomycetia</taxon>
        <taxon>Pirellulales</taxon>
        <taxon>Pirellulaceae</taxon>
        <taxon>Rubripirellula</taxon>
    </lineage>
</organism>
<proteinExistence type="predicted"/>
<dbReference type="KEGG" id="rlc:K227x_47370"/>
<dbReference type="Pfam" id="PF07585">
    <property type="entry name" value="BBP7"/>
    <property type="match status" value="1"/>
</dbReference>